<keyword evidence="2" id="KW-1185">Reference proteome</keyword>
<name>A0AAD4ZEP7_PRUDU</name>
<dbReference type="AlphaFoldDB" id="A0AAD4ZEP7"/>
<evidence type="ECO:0000313" key="1">
    <source>
        <dbReference type="EMBL" id="KAI5343210.1"/>
    </source>
</evidence>
<reference evidence="1 2" key="1">
    <citation type="journal article" date="2022" name="G3 (Bethesda)">
        <title>Whole-genome sequence and methylome profiling of the almond [Prunus dulcis (Mill.) D.A. Webb] cultivar 'Nonpareil'.</title>
        <authorList>
            <person name="D'Amico-Willman K.M."/>
            <person name="Ouma W.Z."/>
            <person name="Meulia T."/>
            <person name="Sideli G.M."/>
            <person name="Gradziel T.M."/>
            <person name="Fresnedo-Ramirez J."/>
        </authorList>
    </citation>
    <scope>NUCLEOTIDE SEQUENCE [LARGE SCALE GENOMIC DNA]</scope>
    <source>
        <strain evidence="1">Clone GOH B32 T37-40</strain>
    </source>
</reference>
<sequence>MSVPPTILSFLANSQKYAVNSIEQATRARASIATTKGSASHTSSPKQTWIVDSGATNHLTFDDGQLITHKPSTQSVVSNANGTPTIWTSSWERRFVVVLGRTNSTTWTRHRIVRPRLVKLLQQVELVMRGKETKFGYGINVLSMPHSVI</sequence>
<proteinExistence type="predicted"/>
<protein>
    <submittedName>
        <fullName evidence="1">Uncharacterized protein</fullName>
    </submittedName>
</protein>
<evidence type="ECO:0000313" key="2">
    <source>
        <dbReference type="Proteomes" id="UP001054821"/>
    </source>
</evidence>
<gene>
    <name evidence="1" type="ORF">L3X38_011086</name>
</gene>
<accession>A0AAD4ZEP7</accession>
<organism evidence="1 2">
    <name type="scientific">Prunus dulcis</name>
    <name type="common">Almond</name>
    <name type="synonym">Amygdalus dulcis</name>
    <dbReference type="NCBI Taxonomy" id="3755"/>
    <lineage>
        <taxon>Eukaryota</taxon>
        <taxon>Viridiplantae</taxon>
        <taxon>Streptophyta</taxon>
        <taxon>Embryophyta</taxon>
        <taxon>Tracheophyta</taxon>
        <taxon>Spermatophyta</taxon>
        <taxon>Magnoliopsida</taxon>
        <taxon>eudicotyledons</taxon>
        <taxon>Gunneridae</taxon>
        <taxon>Pentapetalae</taxon>
        <taxon>rosids</taxon>
        <taxon>fabids</taxon>
        <taxon>Rosales</taxon>
        <taxon>Rosaceae</taxon>
        <taxon>Amygdaloideae</taxon>
        <taxon>Amygdaleae</taxon>
        <taxon>Prunus</taxon>
    </lineage>
</organism>
<dbReference type="EMBL" id="JAJFAZ020000002">
    <property type="protein sequence ID" value="KAI5343210.1"/>
    <property type="molecule type" value="Genomic_DNA"/>
</dbReference>
<comment type="caution">
    <text evidence="1">The sequence shown here is derived from an EMBL/GenBank/DDBJ whole genome shotgun (WGS) entry which is preliminary data.</text>
</comment>
<dbReference type="Proteomes" id="UP001054821">
    <property type="component" value="Chromosome 2"/>
</dbReference>